<dbReference type="EMBL" id="CP022513">
    <property type="protein sequence ID" value="AVN64294.1"/>
    <property type="molecule type" value="Genomic_DNA"/>
</dbReference>
<organism evidence="3 4">
    <name type="scientific">Mesoplasma florum</name>
    <name type="common">Acholeplasma florum</name>
    <dbReference type="NCBI Taxonomy" id="2151"/>
    <lineage>
        <taxon>Bacteria</taxon>
        <taxon>Bacillati</taxon>
        <taxon>Mycoplasmatota</taxon>
        <taxon>Mollicutes</taxon>
        <taxon>Entomoplasmatales</taxon>
        <taxon>Entomoplasmataceae</taxon>
        <taxon>Mesoplasma</taxon>
    </lineage>
</organism>
<gene>
    <name evidence="3" type="primary">phoU</name>
    <name evidence="3" type="ORF">CG003_01260</name>
</gene>
<dbReference type="InterPro" id="IPR026022">
    <property type="entry name" value="PhoU_dom"/>
</dbReference>
<evidence type="ECO:0000313" key="4">
    <source>
        <dbReference type="Proteomes" id="UP000239216"/>
    </source>
</evidence>
<dbReference type="InterPro" id="IPR038078">
    <property type="entry name" value="PhoU-like_sf"/>
</dbReference>
<dbReference type="AlphaFoldDB" id="A0A2R3P743"/>
<dbReference type="PANTHER" id="PTHR42930:SF3">
    <property type="entry name" value="PHOSPHATE-SPECIFIC TRANSPORT SYSTEM ACCESSORY PROTEIN PHOU"/>
    <property type="match status" value="1"/>
</dbReference>
<feature type="domain" description="PhoU" evidence="2">
    <location>
        <begin position="19"/>
        <end position="103"/>
    </location>
</feature>
<protein>
    <submittedName>
        <fullName evidence="3">Phosphate transport system regulatory protein PhoU</fullName>
    </submittedName>
</protein>
<sequence>MSLNKILDNDIKQLRNMLEDMISETKVQFAETFEIITKNNVEGAALIVEHDKIINDKLNEFTSTALWKIAKQQLVARDLRLAVGGILLAREIEIIADYSKKLCIFFSKFKPTKKYTTSIVNLFQLVIDMLDSFSELFSNFDTNLVVKVMKLEAEINKEFEELYSYLVKALKKAENNEEVLEISEAMKQAKNLERAGDHLLTVQEIVSFIRTGRFEETSEIYDNLKTLME</sequence>
<evidence type="ECO:0000259" key="2">
    <source>
        <dbReference type="Pfam" id="PF01895"/>
    </source>
</evidence>
<name>A0A2R3P743_MESFO</name>
<evidence type="ECO:0000313" key="3">
    <source>
        <dbReference type="EMBL" id="AVN64294.1"/>
    </source>
</evidence>
<accession>A0A2R3P743</accession>
<dbReference type="RefSeq" id="WP_029512098.1">
    <property type="nucleotide sequence ID" value="NZ_CP022513.1"/>
</dbReference>
<dbReference type="GO" id="GO:0030643">
    <property type="term" value="P:intracellular phosphate ion homeostasis"/>
    <property type="evidence" value="ECO:0007669"/>
    <property type="project" value="InterPro"/>
</dbReference>
<feature type="domain" description="PhoU" evidence="2">
    <location>
        <begin position="120"/>
        <end position="205"/>
    </location>
</feature>
<feature type="coiled-coil region" evidence="1">
    <location>
        <begin position="156"/>
        <end position="195"/>
    </location>
</feature>
<dbReference type="InterPro" id="IPR028366">
    <property type="entry name" value="PhoU"/>
</dbReference>
<dbReference type="Proteomes" id="UP000239216">
    <property type="component" value="Chromosome"/>
</dbReference>
<reference evidence="3 4" key="1">
    <citation type="submission" date="2017-07" db="EMBL/GenBank/DDBJ databases">
        <title>Comparative genomic analysis of Mesoplasma florum.</title>
        <authorList>
            <person name="Baby V."/>
            <person name="Lachance J.-C."/>
            <person name="Gagnon J."/>
            <person name="Lucier J.-F."/>
            <person name="Matteau D."/>
            <person name="Knight T.F."/>
            <person name="Rodrigue S."/>
        </authorList>
    </citation>
    <scope>NUCLEOTIDE SEQUENCE [LARGE SCALE GENOMIC DNA]</scope>
    <source>
        <strain evidence="3 4">CnuA-2</strain>
    </source>
</reference>
<dbReference type="Pfam" id="PF01895">
    <property type="entry name" value="PhoU"/>
    <property type="match status" value="2"/>
</dbReference>
<dbReference type="NCBIfam" id="TIGR02135">
    <property type="entry name" value="phoU_full"/>
    <property type="match status" value="1"/>
</dbReference>
<keyword evidence="1" id="KW-0175">Coiled coil</keyword>
<proteinExistence type="predicted"/>
<dbReference type="GO" id="GO:0045936">
    <property type="term" value="P:negative regulation of phosphate metabolic process"/>
    <property type="evidence" value="ECO:0007669"/>
    <property type="project" value="InterPro"/>
</dbReference>
<dbReference type="Gene3D" id="1.20.58.220">
    <property type="entry name" value="Phosphate transport system protein phou homolog 2, domain 2"/>
    <property type="match status" value="1"/>
</dbReference>
<evidence type="ECO:0000256" key="1">
    <source>
        <dbReference type="SAM" id="Coils"/>
    </source>
</evidence>
<dbReference type="PANTHER" id="PTHR42930">
    <property type="entry name" value="PHOSPHATE-SPECIFIC TRANSPORT SYSTEM ACCESSORY PROTEIN PHOU"/>
    <property type="match status" value="1"/>
</dbReference>
<dbReference type="SUPFAM" id="SSF109755">
    <property type="entry name" value="PhoU-like"/>
    <property type="match status" value="1"/>
</dbReference>